<feature type="domain" description="AMP-dependent synthetase/ligase" evidence="5">
    <location>
        <begin position="33"/>
        <end position="354"/>
    </location>
</feature>
<reference evidence="7 8" key="1">
    <citation type="submission" date="2019-03" db="EMBL/GenBank/DDBJ databases">
        <title>Sequencing the genomes of 1000 actinobacteria strains.</title>
        <authorList>
            <person name="Klenk H.-P."/>
        </authorList>
    </citation>
    <scope>NUCLEOTIDE SEQUENCE [LARGE SCALE GENOMIC DNA]</scope>
    <source>
        <strain evidence="7 8">DSM 44969</strain>
    </source>
</reference>
<evidence type="ECO:0000313" key="7">
    <source>
        <dbReference type="EMBL" id="TCK26747.1"/>
    </source>
</evidence>
<dbReference type="Gene3D" id="3.40.50.12780">
    <property type="entry name" value="N-terminal domain of ligase-like"/>
    <property type="match status" value="1"/>
</dbReference>
<dbReference type="GO" id="GO:0006637">
    <property type="term" value="P:acyl-CoA metabolic process"/>
    <property type="evidence" value="ECO:0007669"/>
    <property type="project" value="TreeGrafter"/>
</dbReference>
<dbReference type="PANTHER" id="PTHR43605">
    <property type="entry name" value="ACYL-COENZYME A SYNTHETASE"/>
    <property type="match status" value="1"/>
</dbReference>
<dbReference type="EMBL" id="SMFZ01000001">
    <property type="protein sequence ID" value="TCK26747.1"/>
    <property type="molecule type" value="Genomic_DNA"/>
</dbReference>
<dbReference type="InterPro" id="IPR025110">
    <property type="entry name" value="AMP-bd_C"/>
</dbReference>
<accession>A0A4R1HVH5</accession>
<dbReference type="RefSeq" id="WP_132424451.1">
    <property type="nucleotide sequence ID" value="NZ_SMFZ01000001.1"/>
</dbReference>
<dbReference type="GO" id="GO:0005524">
    <property type="term" value="F:ATP binding"/>
    <property type="evidence" value="ECO:0007669"/>
    <property type="project" value="UniProtKB-KW"/>
</dbReference>
<dbReference type="Pfam" id="PF00501">
    <property type="entry name" value="AMP-binding"/>
    <property type="match status" value="1"/>
</dbReference>
<dbReference type="OrthoDB" id="9803968at2"/>
<evidence type="ECO:0000256" key="1">
    <source>
        <dbReference type="ARBA" id="ARBA00006432"/>
    </source>
</evidence>
<dbReference type="InterPro" id="IPR020845">
    <property type="entry name" value="AMP-binding_CS"/>
</dbReference>
<comment type="similarity">
    <text evidence="1">Belongs to the ATP-dependent AMP-binding enzyme family.</text>
</comment>
<dbReference type="GO" id="GO:0016405">
    <property type="term" value="F:CoA-ligase activity"/>
    <property type="evidence" value="ECO:0007669"/>
    <property type="project" value="UniProtKB-ARBA"/>
</dbReference>
<evidence type="ECO:0000259" key="6">
    <source>
        <dbReference type="Pfam" id="PF13193"/>
    </source>
</evidence>
<comment type="caution">
    <text evidence="7">The sequence shown here is derived from an EMBL/GenBank/DDBJ whole genome shotgun (WGS) entry which is preliminary data.</text>
</comment>
<evidence type="ECO:0000256" key="4">
    <source>
        <dbReference type="ARBA" id="ARBA00022840"/>
    </source>
</evidence>
<proteinExistence type="inferred from homology"/>
<evidence type="ECO:0000259" key="5">
    <source>
        <dbReference type="Pfam" id="PF00501"/>
    </source>
</evidence>
<keyword evidence="4" id="KW-0067">ATP-binding</keyword>
<keyword evidence="2" id="KW-0436">Ligase</keyword>
<feature type="domain" description="AMP-binding enzyme C-terminal" evidence="6">
    <location>
        <begin position="425"/>
        <end position="504"/>
    </location>
</feature>
<protein>
    <submittedName>
        <fullName evidence="7">Acetyl-CoA synthetase</fullName>
    </submittedName>
</protein>
<dbReference type="GO" id="GO:0006633">
    <property type="term" value="P:fatty acid biosynthetic process"/>
    <property type="evidence" value="ECO:0007669"/>
    <property type="project" value="TreeGrafter"/>
</dbReference>
<dbReference type="InterPro" id="IPR000873">
    <property type="entry name" value="AMP-dep_synth/lig_dom"/>
</dbReference>
<dbReference type="InterPro" id="IPR042099">
    <property type="entry name" value="ANL_N_sf"/>
</dbReference>
<dbReference type="GO" id="GO:0015645">
    <property type="term" value="F:fatty acid ligase activity"/>
    <property type="evidence" value="ECO:0007669"/>
    <property type="project" value="TreeGrafter"/>
</dbReference>
<dbReference type="Gene3D" id="3.30.300.30">
    <property type="match status" value="1"/>
</dbReference>
<dbReference type="Proteomes" id="UP000295560">
    <property type="component" value="Unassembled WGS sequence"/>
</dbReference>
<dbReference type="Pfam" id="PF13193">
    <property type="entry name" value="AMP-binding_C"/>
    <property type="match status" value="1"/>
</dbReference>
<sequence length="513" mass="54909">MTTSLNETVDALLDTYDRADAVVADLLCDRHDADAVAFTFVAADLSAHDMTYGELADTSRRLATVLAARGVTRGDRVAVLMGRRRELVTTLLAIWRLGAVHVPLFTAFATGAIRTRLDGAGAGIVVTEPSQRAKLDSSVGVDVLEVGAELDRLVESSPPLASSAAVGGDGPMVMLFTSGTTGSPKGVLVPTRALAAFHSYMHFGLDVTEDDVFWNAADPGWAYGLYYGVLGPLACGRRNLLLDAGFTPESTIATIKRFGVTNFAGAPTIYRALSKCGRIDGISLRRASSAGEPLTPDVVDWAAGALGVEVRDHYGQTELGMVISNAWNDAMAEPLRPGSMGKPLPGYQAGIVDGQIAVDVSHSPLLWFAGYHDAPERTAERFTADGRWYRTADTGRVDDDGFFYFTARDDDVILAAGYRIGPTDVESVIITHPSVVDVAVVGNPDPEGVRGEIIEAFVVPAEGVQAGDELAAQIRQLVRDDYSAHAYPRSVRFVDALPRTPSGKIQRFLLRQR</sequence>
<keyword evidence="8" id="KW-1185">Reference proteome</keyword>
<evidence type="ECO:0000256" key="2">
    <source>
        <dbReference type="ARBA" id="ARBA00022598"/>
    </source>
</evidence>
<dbReference type="AlphaFoldDB" id="A0A4R1HVH5"/>
<dbReference type="SUPFAM" id="SSF56801">
    <property type="entry name" value="Acetyl-CoA synthetase-like"/>
    <property type="match status" value="1"/>
</dbReference>
<dbReference type="GO" id="GO:0004321">
    <property type="term" value="F:fatty-acyl-CoA synthase activity"/>
    <property type="evidence" value="ECO:0007669"/>
    <property type="project" value="TreeGrafter"/>
</dbReference>
<keyword evidence="3" id="KW-0547">Nucleotide-binding</keyword>
<dbReference type="PROSITE" id="PS00455">
    <property type="entry name" value="AMP_BINDING"/>
    <property type="match status" value="1"/>
</dbReference>
<dbReference type="InterPro" id="IPR045851">
    <property type="entry name" value="AMP-bd_C_sf"/>
</dbReference>
<dbReference type="InterPro" id="IPR051087">
    <property type="entry name" value="Mitochondrial_ACSM"/>
</dbReference>
<evidence type="ECO:0000256" key="3">
    <source>
        <dbReference type="ARBA" id="ARBA00022741"/>
    </source>
</evidence>
<organism evidence="7 8">
    <name type="scientific">Pseudonocardia endophytica</name>
    <dbReference type="NCBI Taxonomy" id="401976"/>
    <lineage>
        <taxon>Bacteria</taxon>
        <taxon>Bacillati</taxon>
        <taxon>Actinomycetota</taxon>
        <taxon>Actinomycetes</taxon>
        <taxon>Pseudonocardiales</taxon>
        <taxon>Pseudonocardiaceae</taxon>
        <taxon>Pseudonocardia</taxon>
    </lineage>
</organism>
<evidence type="ECO:0000313" key="8">
    <source>
        <dbReference type="Proteomes" id="UP000295560"/>
    </source>
</evidence>
<name>A0A4R1HVH5_PSEEN</name>
<gene>
    <name evidence="7" type="ORF">EV378_2592</name>
</gene>
<dbReference type="PANTHER" id="PTHR43605:SF10">
    <property type="entry name" value="ACYL-COA SYNTHETASE MEDIUM CHAIN FAMILY MEMBER 3"/>
    <property type="match status" value="1"/>
</dbReference>